<reference evidence="7" key="3">
    <citation type="submission" date="2024-06" db="EMBL/GenBank/DDBJ databases">
        <authorList>
            <person name="Zeng C."/>
        </authorList>
    </citation>
    <scope>NUCLEOTIDE SEQUENCE [LARGE SCALE GENOMIC DNA]</scope>
    <source>
        <strain evidence="7">ZCY20-5</strain>
    </source>
</reference>
<evidence type="ECO:0000313" key="7">
    <source>
        <dbReference type="Proteomes" id="UP001300604"/>
    </source>
</evidence>
<dbReference type="GO" id="GO:0016787">
    <property type="term" value="F:hydrolase activity"/>
    <property type="evidence" value="ECO:0007669"/>
    <property type="project" value="UniProtKB-KW"/>
</dbReference>
<dbReference type="KEGG" id="carl:PXC00_11825"/>
<reference evidence="6 7" key="2">
    <citation type="submission" date="2024-06" db="EMBL/GenBank/DDBJ databases">
        <title>Caproicibacterium argilliputei sp. nov, a novel caproic acid producing anaerobic bacterium isolated from pit mud.</title>
        <authorList>
            <person name="Xia S."/>
        </authorList>
    </citation>
    <scope>NUCLEOTIDE SEQUENCE [LARGE SCALE GENOMIC DNA]</scope>
    <source>
        <strain evidence="6 7">ZCY20-5</strain>
    </source>
</reference>
<feature type="domain" description="HNH nuclease" evidence="5">
    <location>
        <begin position="53"/>
        <end position="106"/>
    </location>
</feature>
<reference evidence="7" key="1">
    <citation type="submission" date="2024-06" db="EMBL/GenBank/DDBJ databases">
        <title>Caproicibacterium argilliputei sp. nov, a novel caproic acid producing anaerobic bacterium isolated from pit mud.</title>
        <authorList>
            <person name="Zeng C."/>
        </authorList>
    </citation>
    <scope>NUCLEOTIDE SEQUENCE [LARGE SCALE GENOMIC DNA]</scope>
    <source>
        <strain evidence="7">ZCY20-5</strain>
    </source>
</reference>
<keyword evidence="6" id="KW-0255">Endonuclease</keyword>
<dbReference type="GO" id="GO:0004519">
    <property type="term" value="F:endonuclease activity"/>
    <property type="evidence" value="ECO:0007669"/>
    <property type="project" value="UniProtKB-KW"/>
</dbReference>
<protein>
    <recommendedName>
        <fullName evidence="4">Putative HNH nuclease YajD</fullName>
    </recommendedName>
</protein>
<dbReference type="PANTHER" id="PTHR41286:SF1">
    <property type="entry name" value="HNH NUCLEASE YAJD-RELATED"/>
    <property type="match status" value="1"/>
</dbReference>
<accession>A0AA97DA60</accession>
<organism evidence="6 7">
    <name type="scientific">Caproicibacterium argilliputei</name>
    <dbReference type="NCBI Taxonomy" id="3030016"/>
    <lineage>
        <taxon>Bacteria</taxon>
        <taxon>Bacillati</taxon>
        <taxon>Bacillota</taxon>
        <taxon>Clostridia</taxon>
        <taxon>Eubacteriales</taxon>
        <taxon>Oscillospiraceae</taxon>
        <taxon>Caproicibacterium</taxon>
    </lineage>
</organism>
<gene>
    <name evidence="6" type="ORF">PXC00_11825</name>
</gene>
<evidence type="ECO:0000259" key="5">
    <source>
        <dbReference type="SMART" id="SM00507"/>
    </source>
</evidence>
<dbReference type="GO" id="GO:0005829">
    <property type="term" value="C:cytosol"/>
    <property type="evidence" value="ECO:0007669"/>
    <property type="project" value="TreeGrafter"/>
</dbReference>
<dbReference type="Pfam" id="PF01844">
    <property type="entry name" value="HNH"/>
    <property type="match status" value="1"/>
</dbReference>
<dbReference type="SMART" id="SM00507">
    <property type="entry name" value="HNHc"/>
    <property type="match status" value="1"/>
</dbReference>
<sequence>MPRKPKRPCSYPGCPNLTDGQYCEEHRRLAAQQYNKYTRSPDSNRKYGRAWKRIRDRYAAAHPLCERCLKEGRLTPVEEVHHIVPVSQGGDHRESNLMSLCQSCHTKIHLEMGDRQIRG</sequence>
<dbReference type="InterPro" id="IPR002711">
    <property type="entry name" value="HNH"/>
</dbReference>
<comment type="similarity">
    <text evidence="3">Belongs to the HNH nuclease family.</text>
</comment>
<evidence type="ECO:0000313" key="6">
    <source>
        <dbReference type="EMBL" id="WOC31870.1"/>
    </source>
</evidence>
<proteinExistence type="inferred from homology"/>
<dbReference type="CDD" id="cd00085">
    <property type="entry name" value="HNHc"/>
    <property type="match status" value="1"/>
</dbReference>
<evidence type="ECO:0000256" key="1">
    <source>
        <dbReference type="ARBA" id="ARBA00022722"/>
    </source>
</evidence>
<name>A0AA97DA60_9FIRM</name>
<dbReference type="EMBL" id="CP135996">
    <property type="protein sequence ID" value="WOC31870.1"/>
    <property type="molecule type" value="Genomic_DNA"/>
</dbReference>
<keyword evidence="7" id="KW-1185">Reference proteome</keyword>
<dbReference type="PANTHER" id="PTHR41286">
    <property type="entry name" value="HNH NUCLEASE YAJD-RELATED"/>
    <property type="match status" value="1"/>
</dbReference>
<dbReference type="RefSeq" id="WP_275844686.1">
    <property type="nucleotide sequence ID" value="NZ_CP135996.1"/>
</dbReference>
<evidence type="ECO:0000256" key="2">
    <source>
        <dbReference type="ARBA" id="ARBA00022801"/>
    </source>
</evidence>
<dbReference type="InterPro" id="IPR003615">
    <property type="entry name" value="HNH_nuc"/>
</dbReference>
<keyword evidence="2" id="KW-0378">Hydrolase</keyword>
<dbReference type="Gene3D" id="1.10.30.50">
    <property type="match status" value="1"/>
</dbReference>
<dbReference type="Proteomes" id="UP001300604">
    <property type="component" value="Chromosome"/>
</dbReference>
<evidence type="ECO:0000256" key="4">
    <source>
        <dbReference type="ARBA" id="ARBA00040194"/>
    </source>
</evidence>
<dbReference type="AlphaFoldDB" id="A0AA97DA60"/>
<dbReference type="GO" id="GO:0008270">
    <property type="term" value="F:zinc ion binding"/>
    <property type="evidence" value="ECO:0007669"/>
    <property type="project" value="InterPro"/>
</dbReference>
<dbReference type="GO" id="GO:0003676">
    <property type="term" value="F:nucleic acid binding"/>
    <property type="evidence" value="ECO:0007669"/>
    <property type="project" value="InterPro"/>
</dbReference>
<evidence type="ECO:0000256" key="3">
    <source>
        <dbReference type="ARBA" id="ARBA00038412"/>
    </source>
</evidence>
<keyword evidence="1" id="KW-0540">Nuclease</keyword>